<evidence type="ECO:0000256" key="1">
    <source>
        <dbReference type="SAM" id="MobiDB-lite"/>
    </source>
</evidence>
<feature type="region of interest" description="Disordered" evidence="1">
    <location>
        <begin position="1"/>
        <end position="71"/>
    </location>
</feature>
<name>A0A1G4K8Z2_9SACH</name>
<organism evidence="2 3">
    <name type="scientific">Lachancea mirantina</name>
    <dbReference type="NCBI Taxonomy" id="1230905"/>
    <lineage>
        <taxon>Eukaryota</taxon>
        <taxon>Fungi</taxon>
        <taxon>Dikarya</taxon>
        <taxon>Ascomycota</taxon>
        <taxon>Saccharomycotina</taxon>
        <taxon>Saccharomycetes</taxon>
        <taxon>Saccharomycetales</taxon>
        <taxon>Saccharomycetaceae</taxon>
        <taxon>Lachancea</taxon>
    </lineage>
</organism>
<dbReference type="AlphaFoldDB" id="A0A1G4K8Z2"/>
<accession>A0A1G4K8Z2</accession>
<evidence type="ECO:0000313" key="2">
    <source>
        <dbReference type="EMBL" id="SCV00504.1"/>
    </source>
</evidence>
<keyword evidence="3" id="KW-1185">Reference proteome</keyword>
<dbReference type="Proteomes" id="UP000191024">
    <property type="component" value="Chromosome G"/>
</dbReference>
<reference evidence="2 3" key="1">
    <citation type="submission" date="2016-03" db="EMBL/GenBank/DDBJ databases">
        <authorList>
            <person name="Devillers H."/>
        </authorList>
    </citation>
    <scope>NUCLEOTIDE SEQUENCE [LARGE SCALE GENOMIC DNA]</scope>
    <source>
        <strain evidence="2">CBS 11717</strain>
    </source>
</reference>
<gene>
    <name evidence="2" type="ORF">LAMI_0G05490G</name>
</gene>
<evidence type="ECO:0000313" key="3">
    <source>
        <dbReference type="Proteomes" id="UP000191024"/>
    </source>
</evidence>
<sequence>MGAEPSGSHQQRIITSEQWVFDRAPRDEHPPEGKARRTPLTKEERDHRRRQRELENEQLQNEYNAVRQENAKLKSVVARLRQDIDAYARLLAPEAEPGAASGAVPGTAPGAPTRVPLEAESMAESCDTASARDSPTLDLFPSDTSAAGVSMRAAQRVGQCTALRADGFPPLNSLLVSSSKRRKRDSREATETSDKTVGVAPTAVGPEEIALMRRLKDVLAEME</sequence>
<dbReference type="EMBL" id="LT598469">
    <property type="protein sequence ID" value="SCV00504.1"/>
    <property type="molecule type" value="Genomic_DNA"/>
</dbReference>
<feature type="compositionally biased region" description="Basic and acidic residues" evidence="1">
    <location>
        <begin position="23"/>
        <end position="46"/>
    </location>
</feature>
<protein>
    <submittedName>
        <fullName evidence="2">LAMI_0G05490g1_1</fullName>
    </submittedName>
</protein>
<dbReference type="OrthoDB" id="4036426at2759"/>
<feature type="compositionally biased region" description="Basic and acidic residues" evidence="1">
    <location>
        <begin position="185"/>
        <end position="194"/>
    </location>
</feature>
<feature type="region of interest" description="Disordered" evidence="1">
    <location>
        <begin position="174"/>
        <end position="201"/>
    </location>
</feature>
<proteinExistence type="predicted"/>
<feature type="compositionally biased region" description="Polar residues" evidence="1">
    <location>
        <begin position="7"/>
        <end position="18"/>
    </location>
</feature>